<accession>A0A183J3N1</accession>
<feature type="signal peptide" evidence="1">
    <location>
        <begin position="1"/>
        <end position="19"/>
    </location>
</feature>
<dbReference type="Proteomes" id="UP000270296">
    <property type="component" value="Unassembled WGS sequence"/>
</dbReference>
<dbReference type="EMBL" id="UZAM01014135">
    <property type="protein sequence ID" value="VDP32163.1"/>
    <property type="molecule type" value="Genomic_DNA"/>
</dbReference>
<dbReference type="WBParaSite" id="SBAD_0001084501-mRNA-1">
    <property type="protein sequence ID" value="SBAD_0001084501-mRNA-1"/>
    <property type="gene ID" value="SBAD_0001084501"/>
</dbReference>
<evidence type="ECO:0000313" key="3">
    <source>
        <dbReference type="Proteomes" id="UP000270296"/>
    </source>
</evidence>
<reference evidence="2 3" key="2">
    <citation type="submission" date="2018-11" db="EMBL/GenBank/DDBJ databases">
        <authorList>
            <consortium name="Pathogen Informatics"/>
        </authorList>
    </citation>
    <scope>NUCLEOTIDE SEQUENCE [LARGE SCALE GENOMIC DNA]</scope>
</reference>
<proteinExistence type="predicted"/>
<dbReference type="AlphaFoldDB" id="A0A183J3N1"/>
<evidence type="ECO:0000313" key="2">
    <source>
        <dbReference type="EMBL" id="VDP32163.1"/>
    </source>
</evidence>
<keyword evidence="3" id="KW-1185">Reference proteome</keyword>
<evidence type="ECO:0000313" key="4">
    <source>
        <dbReference type="WBParaSite" id="SBAD_0001084501-mRNA-1"/>
    </source>
</evidence>
<evidence type="ECO:0000256" key="1">
    <source>
        <dbReference type="SAM" id="SignalP"/>
    </source>
</evidence>
<organism evidence="4">
    <name type="scientific">Soboliphyme baturini</name>
    <dbReference type="NCBI Taxonomy" id="241478"/>
    <lineage>
        <taxon>Eukaryota</taxon>
        <taxon>Metazoa</taxon>
        <taxon>Ecdysozoa</taxon>
        <taxon>Nematoda</taxon>
        <taxon>Enoplea</taxon>
        <taxon>Dorylaimia</taxon>
        <taxon>Dioctophymatida</taxon>
        <taxon>Dioctophymatoidea</taxon>
        <taxon>Soboliphymatidae</taxon>
        <taxon>Soboliphyme</taxon>
    </lineage>
</organism>
<feature type="chain" id="PRO_5043140362" evidence="1">
    <location>
        <begin position="20"/>
        <end position="88"/>
    </location>
</feature>
<gene>
    <name evidence="2" type="ORF">SBAD_LOCUS10478</name>
</gene>
<protein>
    <submittedName>
        <fullName evidence="4">Secreted protein</fullName>
    </submittedName>
</protein>
<reference evidence="4" key="1">
    <citation type="submission" date="2016-06" db="UniProtKB">
        <authorList>
            <consortium name="WormBaseParasite"/>
        </authorList>
    </citation>
    <scope>IDENTIFICATION</scope>
</reference>
<sequence length="88" mass="9610">MNTAFGILLVLCTAECIFARPDRYLQQMERPRFRRQFGFGPDITFGGSYQGYEDFNNGPFGPFGGGGYGPYGGGFGPYGGFGPFGYGY</sequence>
<keyword evidence="1" id="KW-0732">Signal</keyword>
<name>A0A183J3N1_9BILA</name>